<proteinExistence type="predicted"/>
<organism evidence="3 4">
    <name type="scientific">Venturia inaequalis</name>
    <name type="common">Apple scab fungus</name>
    <dbReference type="NCBI Taxonomy" id="5025"/>
    <lineage>
        <taxon>Eukaryota</taxon>
        <taxon>Fungi</taxon>
        <taxon>Dikarya</taxon>
        <taxon>Ascomycota</taxon>
        <taxon>Pezizomycotina</taxon>
        <taxon>Dothideomycetes</taxon>
        <taxon>Pleosporomycetidae</taxon>
        <taxon>Venturiales</taxon>
        <taxon>Venturiaceae</taxon>
        <taxon>Venturia</taxon>
    </lineage>
</organism>
<dbReference type="InterPro" id="IPR025714">
    <property type="entry name" value="Methyltranfer_dom"/>
</dbReference>
<dbReference type="PANTHER" id="PTHR12496:SF0">
    <property type="entry name" value="METHYLTRANSFERASE DOMAIN-CONTAINING PROTEIN"/>
    <property type="match status" value="1"/>
</dbReference>
<accession>A0A8H3V364</accession>
<feature type="region of interest" description="Disordered" evidence="1">
    <location>
        <begin position="86"/>
        <end position="110"/>
    </location>
</feature>
<evidence type="ECO:0000256" key="1">
    <source>
        <dbReference type="SAM" id="MobiDB-lite"/>
    </source>
</evidence>
<dbReference type="Proteomes" id="UP000447873">
    <property type="component" value="Unassembled WGS sequence"/>
</dbReference>
<feature type="region of interest" description="Disordered" evidence="1">
    <location>
        <begin position="441"/>
        <end position="479"/>
    </location>
</feature>
<evidence type="ECO:0000313" key="3">
    <source>
        <dbReference type="EMBL" id="KAE9982247.1"/>
    </source>
</evidence>
<dbReference type="PANTHER" id="PTHR12496">
    <property type="entry name" value="CGI-41 METHYLTRANSFERASE"/>
    <property type="match status" value="1"/>
</dbReference>
<protein>
    <recommendedName>
        <fullName evidence="2">Methyltransferase domain-containing protein</fullName>
    </recommendedName>
</protein>
<gene>
    <name evidence="3" type="ORF">EG328_011043</name>
</gene>
<comment type="caution">
    <text evidence="3">The sequence shown here is derived from an EMBL/GenBank/DDBJ whole genome shotgun (WGS) entry which is preliminary data.</text>
</comment>
<feature type="compositionally biased region" description="Acidic residues" evidence="1">
    <location>
        <begin position="467"/>
        <end position="479"/>
    </location>
</feature>
<reference evidence="3 4" key="1">
    <citation type="submission" date="2018-12" db="EMBL/GenBank/DDBJ databases">
        <title>Venturia inaequalis Genome Resource.</title>
        <authorList>
            <person name="Lichtner F.J."/>
        </authorList>
    </citation>
    <scope>NUCLEOTIDE SEQUENCE [LARGE SCALE GENOMIC DNA]</scope>
    <source>
        <strain evidence="3 4">120213</strain>
    </source>
</reference>
<dbReference type="EMBL" id="WNWS01000078">
    <property type="protein sequence ID" value="KAE9982247.1"/>
    <property type="molecule type" value="Genomic_DNA"/>
</dbReference>
<dbReference type="AlphaFoldDB" id="A0A8H3V364"/>
<sequence>MKPDKPLPLPPEFTDVDTYVDSLLHFGTSCTLLRTLCGGIHINDFFNRDPDLYTQVLPQEWREYFKSVEIFELLDLLMREDLETFQTQRSERESESKESYEIGNGARSEPPQSLIRYIKDVRRHLLNRDFKPNTSNRKMDRKIAVGMNVKKVHEVENFSHYVDGLTSTINANSEHKITHLVDFGAGVNYLGRALASQPYNRNIIAIESRAHVVEGAKKMDVLAKISEKTVVMRNKKEWRKMEEAEALNGTSPAGKETPLKPSMSLGANASITPTDRDLVHKEKTKRTPDESSIQTIRAKLELPKNGQGTIQYVEHLIKKSNLEEVIDQIVSPPILSDPPTIPNSLSKAQEPGLMVISLHSCGNLLHHGIRTLTANPSVRAVALVGCCYNLMTERLNPPTYKIPFLREHPRLEKTSNIGDADGFPMSTRFLEYRHKILKPIQGTGGAYETPSSHTSPTTTSTTCCPDTDADADTPSPDDDHETGIRLNITARMMAVQAPQNWTPTDSSSFFTRHFYRALLQRLFLDNGILDPPPSHGTRPPGKTAPIIIGTLRKSCYASFVTYVRGVVGKLSQPQPQASLEGEQISETGRLLQQKINILTDAEIQDYVTRFAERKKELSVIWSLMAFSAGVVEAMVLVDRWTFLREQEGVVEAWVEPVFEYGLSPRNLVIVGIKG</sequence>
<dbReference type="Pfam" id="PF13679">
    <property type="entry name" value="Methyltransf_32"/>
    <property type="match status" value="1"/>
</dbReference>
<feature type="compositionally biased region" description="Low complexity" evidence="1">
    <location>
        <begin position="449"/>
        <end position="466"/>
    </location>
</feature>
<dbReference type="InterPro" id="IPR052220">
    <property type="entry name" value="METTL25"/>
</dbReference>
<evidence type="ECO:0000259" key="2">
    <source>
        <dbReference type="Pfam" id="PF13679"/>
    </source>
</evidence>
<feature type="compositionally biased region" description="Basic and acidic residues" evidence="1">
    <location>
        <begin position="89"/>
        <end position="100"/>
    </location>
</feature>
<evidence type="ECO:0000313" key="4">
    <source>
        <dbReference type="Proteomes" id="UP000447873"/>
    </source>
</evidence>
<feature type="region of interest" description="Disordered" evidence="1">
    <location>
        <begin position="243"/>
        <end position="270"/>
    </location>
</feature>
<name>A0A8H3V364_VENIN</name>
<feature type="domain" description="Methyltransferase" evidence="2">
    <location>
        <begin position="150"/>
        <end position="393"/>
    </location>
</feature>